<dbReference type="PANTHER" id="PTHR47421">
    <property type="entry name" value="GS HOMEOBOX 2"/>
    <property type="match status" value="1"/>
</dbReference>
<feature type="non-terminal residue" evidence="5">
    <location>
        <position position="191"/>
    </location>
</feature>
<name>Q963L2_9ANNE</name>
<comment type="subcellular location">
    <subcellularLocation>
        <location evidence="1 2">Nucleus</location>
    </subcellularLocation>
</comment>
<dbReference type="SUPFAM" id="SSF46689">
    <property type="entry name" value="Homeodomain-like"/>
    <property type="match status" value="1"/>
</dbReference>
<evidence type="ECO:0000256" key="1">
    <source>
        <dbReference type="PROSITE-ProRule" id="PRU00108"/>
    </source>
</evidence>
<keyword evidence="1 2" id="KW-0539">Nucleus</keyword>
<dbReference type="EMBL" id="AF363230">
    <property type="protein sequence ID" value="AAK77131.3"/>
    <property type="molecule type" value="Genomic_DNA"/>
</dbReference>
<dbReference type="InterPro" id="IPR042191">
    <property type="entry name" value="GSH1/2"/>
</dbReference>
<sequence>IFKKAEAGHISPTDYSRPRGGAPYGHVPHPHGTGIHPMAMGHWPCIGGPHHDIMGMYCPLCVHTPVTASVPVTSAVLPSLYKSSALSRSVGGPVSVTPAPRVQETYRNLPMVMSRGRSPEHTCPVTVDTSKSRFTASPGSTHNSPSDDLPSSKRIRTAFTSTQLLELEREFTSNMYLSRLRRIEIATYLNL</sequence>
<dbReference type="PANTHER" id="PTHR47421:SF2">
    <property type="entry name" value="GS HOMEOBOX 1"/>
    <property type="match status" value="1"/>
</dbReference>
<gene>
    <name evidence="5" type="primary">Gsx</name>
</gene>
<keyword evidence="1 2" id="KW-0371">Homeobox</keyword>
<organism evidence="5">
    <name type="scientific">Phascolion strombus</name>
    <dbReference type="NCBI Taxonomy" id="74861"/>
    <lineage>
        <taxon>Eukaryota</taxon>
        <taxon>Metazoa</taxon>
        <taxon>Spiralia</taxon>
        <taxon>Lophotrochozoa</taxon>
        <taxon>Annelida</taxon>
        <taxon>Sipuncula</taxon>
        <taxon>Sipunculidea</taxon>
        <taxon>Golfingiida</taxon>
        <taxon>Phascolionidae</taxon>
        <taxon>Phascolion</taxon>
    </lineage>
</organism>
<dbReference type="InterPro" id="IPR001356">
    <property type="entry name" value="HD"/>
</dbReference>
<dbReference type="InterPro" id="IPR009057">
    <property type="entry name" value="Homeodomain-like_sf"/>
</dbReference>
<dbReference type="PROSITE" id="PS50071">
    <property type="entry name" value="HOMEOBOX_2"/>
    <property type="match status" value="1"/>
</dbReference>
<accession>Q963L2</accession>
<feature type="non-terminal residue" evidence="5">
    <location>
        <position position="1"/>
    </location>
</feature>
<evidence type="ECO:0000256" key="3">
    <source>
        <dbReference type="SAM" id="MobiDB-lite"/>
    </source>
</evidence>
<dbReference type="Gene3D" id="1.10.10.60">
    <property type="entry name" value="Homeodomain-like"/>
    <property type="match status" value="1"/>
</dbReference>
<dbReference type="Pfam" id="PF00046">
    <property type="entry name" value="Homeodomain"/>
    <property type="match status" value="1"/>
</dbReference>
<dbReference type="GO" id="GO:0000981">
    <property type="term" value="F:DNA-binding transcription factor activity, RNA polymerase II-specific"/>
    <property type="evidence" value="ECO:0007669"/>
    <property type="project" value="TreeGrafter"/>
</dbReference>
<feature type="domain" description="Homeobox" evidence="4">
    <location>
        <begin position="150"/>
        <end position="191"/>
    </location>
</feature>
<evidence type="ECO:0000313" key="5">
    <source>
        <dbReference type="EMBL" id="AAK77131.3"/>
    </source>
</evidence>
<dbReference type="CDD" id="cd00086">
    <property type="entry name" value="homeodomain"/>
    <property type="match status" value="1"/>
</dbReference>
<evidence type="ECO:0000259" key="4">
    <source>
        <dbReference type="PROSITE" id="PS50071"/>
    </source>
</evidence>
<feature type="region of interest" description="Disordered" evidence="3">
    <location>
        <begin position="1"/>
        <end position="23"/>
    </location>
</feature>
<feature type="compositionally biased region" description="Polar residues" evidence="3">
    <location>
        <begin position="130"/>
        <end position="146"/>
    </location>
</feature>
<dbReference type="GO" id="GO:1990837">
    <property type="term" value="F:sequence-specific double-stranded DNA binding"/>
    <property type="evidence" value="ECO:0007669"/>
    <property type="project" value="TreeGrafter"/>
</dbReference>
<dbReference type="AlphaFoldDB" id="Q963L2"/>
<keyword evidence="1 2" id="KW-0238">DNA-binding</keyword>
<feature type="region of interest" description="Disordered" evidence="3">
    <location>
        <begin position="130"/>
        <end position="153"/>
    </location>
</feature>
<evidence type="ECO:0000256" key="2">
    <source>
        <dbReference type="RuleBase" id="RU000682"/>
    </source>
</evidence>
<proteinExistence type="predicted"/>
<protein>
    <submittedName>
        <fullName evidence="5">Homeodomain transcription factor Gsx</fullName>
    </submittedName>
</protein>
<reference evidence="5" key="1">
    <citation type="journal article" date="2001" name="Evol. Dev.">
        <title>Sipunculan ParaHox genes.</title>
        <authorList>
            <person name="Ferrier D.E."/>
            <person name="Holland P.W."/>
        </authorList>
    </citation>
    <scope>NUCLEOTIDE SEQUENCE</scope>
</reference>
<dbReference type="GO" id="GO:0005634">
    <property type="term" value="C:nucleus"/>
    <property type="evidence" value="ECO:0007669"/>
    <property type="project" value="UniProtKB-SubCell"/>
</dbReference>